<gene>
    <name evidence="2" type="ORF">CASFOL_001058</name>
</gene>
<keyword evidence="3" id="KW-1185">Reference proteome</keyword>
<name>A0ABD3EM29_9LAMI</name>
<dbReference type="EMBL" id="JAVIJP010000002">
    <property type="protein sequence ID" value="KAL3655272.1"/>
    <property type="molecule type" value="Genomic_DNA"/>
</dbReference>
<dbReference type="PANTHER" id="PTHR35502">
    <property type="entry name" value="PROTEIN MICROTUBULE BINDING PROTEIN 2C"/>
    <property type="match status" value="1"/>
</dbReference>
<keyword evidence="1" id="KW-0175">Coiled coil</keyword>
<evidence type="ECO:0000256" key="1">
    <source>
        <dbReference type="SAM" id="Coils"/>
    </source>
</evidence>
<comment type="caution">
    <text evidence="2">The sequence shown here is derived from an EMBL/GenBank/DDBJ whole genome shotgun (WGS) entry which is preliminary data.</text>
</comment>
<feature type="coiled-coil region" evidence="1">
    <location>
        <begin position="145"/>
        <end position="259"/>
    </location>
</feature>
<evidence type="ECO:0000313" key="3">
    <source>
        <dbReference type="Proteomes" id="UP001632038"/>
    </source>
</evidence>
<reference evidence="3" key="1">
    <citation type="journal article" date="2024" name="IScience">
        <title>Strigolactones Initiate the Formation of Haustorium-like Structures in Castilleja.</title>
        <authorList>
            <person name="Buerger M."/>
            <person name="Peterson D."/>
            <person name="Chory J."/>
        </authorList>
    </citation>
    <scope>NUCLEOTIDE SEQUENCE [LARGE SCALE GENOMIC DNA]</scope>
</reference>
<proteinExistence type="predicted"/>
<organism evidence="2 3">
    <name type="scientific">Castilleja foliolosa</name>
    <dbReference type="NCBI Taxonomy" id="1961234"/>
    <lineage>
        <taxon>Eukaryota</taxon>
        <taxon>Viridiplantae</taxon>
        <taxon>Streptophyta</taxon>
        <taxon>Embryophyta</taxon>
        <taxon>Tracheophyta</taxon>
        <taxon>Spermatophyta</taxon>
        <taxon>Magnoliopsida</taxon>
        <taxon>eudicotyledons</taxon>
        <taxon>Gunneridae</taxon>
        <taxon>Pentapetalae</taxon>
        <taxon>asterids</taxon>
        <taxon>lamiids</taxon>
        <taxon>Lamiales</taxon>
        <taxon>Orobanchaceae</taxon>
        <taxon>Pedicularideae</taxon>
        <taxon>Castillejinae</taxon>
        <taxon>Castilleja</taxon>
    </lineage>
</organism>
<protein>
    <submittedName>
        <fullName evidence="2">Uncharacterized protein</fullName>
    </submittedName>
</protein>
<dbReference type="AlphaFoldDB" id="A0ABD3EM29"/>
<evidence type="ECO:0000313" key="2">
    <source>
        <dbReference type="EMBL" id="KAL3655272.1"/>
    </source>
</evidence>
<dbReference type="Proteomes" id="UP001632038">
    <property type="component" value="Unassembled WGS sequence"/>
</dbReference>
<accession>A0ABD3EM29</accession>
<dbReference type="PANTHER" id="PTHR35502:SF2">
    <property type="entry name" value="PROTEIN MICROTUBULE BINDING PROTEIN 2C"/>
    <property type="match status" value="1"/>
</dbReference>
<sequence>MDGRFFEPKQSLLDLQDTSGFGSDPKSWLSGDDDLSRTLSSLSAAAATASATGNVDRVLFNDLVEMVPLVQSLIDRKANSSFTRRGSMVFTKTPSREFLSKKTAGKSATLLTKKQKDQGDNDRTAATLQGGCAENFSISSENLLSEKDKEELLALRDQVEDLKKHLSEKDELLKSAELSKSEMATIQMKFDELKNEAAEKDSLIKSTQLQLSDAKIKLADKQAAVEKLQWEVMTSNKKVEKLQEDLDKVEGEISSLMLLIQGLTSNDFPISTGDYDDAPYYFDQTHELDYEVDVQKLEAAREAYVAAVAAAKEKQDERSFYVAASARHLLQSIALK</sequence>
<dbReference type="InterPro" id="IPR040289">
    <property type="entry name" value="MBP2C"/>
</dbReference>